<gene>
    <name evidence="2" type="ORF">BOCO_0076</name>
</gene>
<dbReference type="PANTHER" id="PTHR23530">
    <property type="entry name" value="TRANSPORT PROTEIN-RELATED"/>
    <property type="match status" value="1"/>
</dbReference>
<sequence>MFVQALFSVAVFLCEFPSGVLADLYDRRVLYEISIVVWIVACLTIYWGQGFIPMAIAWVLYGISEALSSGTIDASLINLCKVSSVDPVEQVKRFKRISNQLSLVAMVVGASLGSVLYFRIGFNMYLVGVAFAVLSVLPIIFFFPHDNQSEQHSNRTIRQQIETALAEVKSDRTLLLLIALTAVSQIFFGTHFNLWQAYMLSIGMSENNLIYWYFLLQAIGIVAYSIRIDQHLRRVMLLATPCAMAFPLFILFPDRIVGVCAYCLATFTFMFLQYMYDVLFSLRVSQERISTLITLNSTASRLAGFLVLGANGLLLNTVNLRYLIVTDFEISLVLSVVLCFLFLRSKHKRVEGSSGIKEITSSA</sequence>
<keyword evidence="1" id="KW-0472">Membrane</keyword>
<evidence type="ECO:0000313" key="2">
    <source>
        <dbReference type="EMBL" id="OZG50890.1"/>
    </source>
</evidence>
<dbReference type="GO" id="GO:0022857">
    <property type="term" value="F:transmembrane transporter activity"/>
    <property type="evidence" value="ECO:0007669"/>
    <property type="project" value="InterPro"/>
</dbReference>
<dbReference type="InterPro" id="IPR011701">
    <property type="entry name" value="MFS"/>
</dbReference>
<organism evidence="2 3">
    <name type="scientific">Bombiscardovia coagulans</name>
    <dbReference type="NCBI Taxonomy" id="686666"/>
    <lineage>
        <taxon>Bacteria</taxon>
        <taxon>Bacillati</taxon>
        <taxon>Actinomycetota</taxon>
        <taxon>Actinomycetes</taxon>
        <taxon>Bifidobacteriales</taxon>
        <taxon>Bifidobacteriaceae</taxon>
        <taxon>Bombiscardovia</taxon>
    </lineage>
</organism>
<evidence type="ECO:0000313" key="3">
    <source>
        <dbReference type="Proteomes" id="UP000216004"/>
    </source>
</evidence>
<feature type="transmembrane region" description="Helical" evidence="1">
    <location>
        <begin position="235"/>
        <end position="253"/>
    </location>
</feature>
<protein>
    <submittedName>
        <fullName evidence="2">Major facilitator superfamily MFS_1</fullName>
    </submittedName>
</protein>
<keyword evidence="1" id="KW-1133">Transmembrane helix</keyword>
<feature type="transmembrane region" description="Helical" evidence="1">
    <location>
        <begin position="292"/>
        <end position="314"/>
    </location>
</feature>
<comment type="caution">
    <text evidence="2">The sequence shown here is derived from an EMBL/GenBank/DDBJ whole genome shotgun (WGS) entry which is preliminary data.</text>
</comment>
<keyword evidence="3" id="KW-1185">Reference proteome</keyword>
<feature type="transmembrane region" description="Helical" evidence="1">
    <location>
        <begin position="101"/>
        <end position="118"/>
    </location>
</feature>
<dbReference type="Gene3D" id="1.20.1250.20">
    <property type="entry name" value="MFS general substrate transporter like domains"/>
    <property type="match status" value="1"/>
</dbReference>
<keyword evidence="1" id="KW-0812">Transmembrane</keyword>
<dbReference type="PANTHER" id="PTHR23530:SF1">
    <property type="entry name" value="PERMEASE, MAJOR FACILITATOR SUPERFAMILY-RELATED"/>
    <property type="match status" value="1"/>
</dbReference>
<dbReference type="Proteomes" id="UP000216004">
    <property type="component" value="Unassembled WGS sequence"/>
</dbReference>
<feature type="transmembrane region" description="Helical" evidence="1">
    <location>
        <begin position="124"/>
        <end position="143"/>
    </location>
</feature>
<reference evidence="2 3" key="1">
    <citation type="journal article" date="2017" name="BMC Genomics">
        <title>Comparative genomic and phylogenomic analyses of the Bifidobacteriaceae family.</title>
        <authorList>
            <person name="Lugli G.A."/>
            <person name="Milani C."/>
            <person name="Turroni F."/>
            <person name="Duranti S."/>
            <person name="Mancabelli L."/>
            <person name="Mangifesta M."/>
            <person name="Ferrario C."/>
            <person name="Modesto M."/>
            <person name="Mattarelli P."/>
            <person name="Jiri K."/>
            <person name="van Sinderen D."/>
            <person name="Ventura M."/>
        </authorList>
    </citation>
    <scope>NUCLEOTIDE SEQUENCE [LARGE SCALE GENOMIC DNA]</scope>
    <source>
        <strain evidence="2 3">DSM 22924</strain>
    </source>
</reference>
<dbReference type="EMBL" id="MWWS01000002">
    <property type="protein sequence ID" value="OZG50890.1"/>
    <property type="molecule type" value="Genomic_DNA"/>
</dbReference>
<feature type="transmembrane region" description="Helical" evidence="1">
    <location>
        <begin position="174"/>
        <end position="198"/>
    </location>
</feature>
<feature type="transmembrane region" description="Helical" evidence="1">
    <location>
        <begin position="210"/>
        <end position="228"/>
    </location>
</feature>
<accession>A0A261EVI4</accession>
<dbReference type="Pfam" id="PF07690">
    <property type="entry name" value="MFS_1"/>
    <property type="match status" value="1"/>
</dbReference>
<feature type="transmembrane region" description="Helical" evidence="1">
    <location>
        <begin position="259"/>
        <end position="280"/>
    </location>
</feature>
<dbReference type="InterPro" id="IPR036259">
    <property type="entry name" value="MFS_trans_sf"/>
</dbReference>
<proteinExistence type="predicted"/>
<feature type="transmembrane region" description="Helical" evidence="1">
    <location>
        <begin position="320"/>
        <end position="343"/>
    </location>
</feature>
<dbReference type="SUPFAM" id="SSF103473">
    <property type="entry name" value="MFS general substrate transporter"/>
    <property type="match status" value="1"/>
</dbReference>
<evidence type="ECO:0000256" key="1">
    <source>
        <dbReference type="SAM" id="Phobius"/>
    </source>
</evidence>
<name>A0A261EVI4_9BIFI</name>
<dbReference type="AlphaFoldDB" id="A0A261EVI4"/>
<dbReference type="CDD" id="cd06174">
    <property type="entry name" value="MFS"/>
    <property type="match status" value="1"/>
</dbReference>
<dbReference type="InterPro" id="IPR053160">
    <property type="entry name" value="MFS_DHA3_Transporter"/>
</dbReference>